<dbReference type="SMART" id="SM00320">
    <property type="entry name" value="WD40"/>
    <property type="match status" value="2"/>
</dbReference>
<dbReference type="PROSITE" id="PS50082">
    <property type="entry name" value="WD_REPEATS_2"/>
    <property type="match status" value="1"/>
</dbReference>
<dbReference type="AlphaFoldDB" id="X6LTL3"/>
<dbReference type="InterPro" id="IPR036322">
    <property type="entry name" value="WD40_repeat_dom_sf"/>
</dbReference>
<comment type="caution">
    <text evidence="2">The sequence shown here is derived from an EMBL/GenBank/DDBJ whole genome shotgun (WGS) entry which is preliminary data.</text>
</comment>
<organism evidence="2 3">
    <name type="scientific">Reticulomyxa filosa</name>
    <dbReference type="NCBI Taxonomy" id="46433"/>
    <lineage>
        <taxon>Eukaryota</taxon>
        <taxon>Sar</taxon>
        <taxon>Rhizaria</taxon>
        <taxon>Retaria</taxon>
        <taxon>Foraminifera</taxon>
        <taxon>Monothalamids</taxon>
        <taxon>Reticulomyxidae</taxon>
        <taxon>Reticulomyxa</taxon>
    </lineage>
</organism>
<keyword evidence="3" id="KW-1185">Reference proteome</keyword>
<name>X6LTL3_RETFI</name>
<dbReference type="PANTHER" id="PTHR19879:SF9">
    <property type="entry name" value="TRANSCRIPTION INITIATION FACTOR TFIID SUBUNIT 5"/>
    <property type="match status" value="1"/>
</dbReference>
<accession>X6LTL3</accession>
<dbReference type="Gene3D" id="2.130.10.10">
    <property type="entry name" value="YVTN repeat-like/Quinoprotein amine dehydrogenase"/>
    <property type="match status" value="1"/>
</dbReference>
<dbReference type="PANTHER" id="PTHR19879">
    <property type="entry name" value="TRANSCRIPTION INITIATION FACTOR TFIID"/>
    <property type="match status" value="1"/>
</dbReference>
<dbReference type="EMBL" id="ASPP01030489">
    <property type="protein sequence ID" value="ETO04075.1"/>
    <property type="molecule type" value="Genomic_DNA"/>
</dbReference>
<dbReference type="Proteomes" id="UP000023152">
    <property type="component" value="Unassembled WGS sequence"/>
</dbReference>
<dbReference type="SUPFAM" id="SSF50978">
    <property type="entry name" value="WD40 repeat-like"/>
    <property type="match status" value="1"/>
</dbReference>
<dbReference type="PROSITE" id="PS50294">
    <property type="entry name" value="WD_REPEATS_REGION"/>
    <property type="match status" value="1"/>
</dbReference>
<sequence length="147" mass="16780">IKPDKPCTLVVVDTLTKKVIRCDRVNAMMGHKEHVNALAVSPDGMRLAVGTNYGRLIVCNVQMLTDPKFDNDKIEVDGNRFWIAKEEDNATLEEFLTVDDDRNLYEGSITSLTWSPDGEWIITGYGNGFIKLWKKTKERRITVHLNR</sequence>
<reference evidence="2 3" key="1">
    <citation type="journal article" date="2013" name="Curr. Biol.">
        <title>The Genome of the Foraminiferan Reticulomyxa filosa.</title>
        <authorList>
            <person name="Glockner G."/>
            <person name="Hulsmann N."/>
            <person name="Schleicher M."/>
            <person name="Noegel A.A."/>
            <person name="Eichinger L."/>
            <person name="Gallinger C."/>
            <person name="Pawlowski J."/>
            <person name="Sierra R."/>
            <person name="Euteneuer U."/>
            <person name="Pillet L."/>
            <person name="Moustafa A."/>
            <person name="Platzer M."/>
            <person name="Groth M."/>
            <person name="Szafranski K."/>
            <person name="Schliwa M."/>
        </authorList>
    </citation>
    <scope>NUCLEOTIDE SEQUENCE [LARGE SCALE GENOMIC DNA]</scope>
</reference>
<feature type="non-terminal residue" evidence="2">
    <location>
        <position position="147"/>
    </location>
</feature>
<feature type="repeat" description="WD" evidence="1">
    <location>
        <begin position="102"/>
        <end position="143"/>
    </location>
</feature>
<evidence type="ECO:0000256" key="1">
    <source>
        <dbReference type="PROSITE-ProRule" id="PRU00221"/>
    </source>
</evidence>
<protein>
    <submittedName>
        <fullName evidence="2">Uncharacterized protein</fullName>
    </submittedName>
</protein>
<dbReference type="InterPro" id="IPR015943">
    <property type="entry name" value="WD40/YVTN_repeat-like_dom_sf"/>
</dbReference>
<dbReference type="Pfam" id="PF00400">
    <property type="entry name" value="WD40"/>
    <property type="match status" value="2"/>
</dbReference>
<feature type="non-terminal residue" evidence="2">
    <location>
        <position position="1"/>
    </location>
</feature>
<gene>
    <name evidence="2" type="ORF">RFI_33327</name>
</gene>
<evidence type="ECO:0000313" key="3">
    <source>
        <dbReference type="Proteomes" id="UP000023152"/>
    </source>
</evidence>
<keyword evidence="1" id="KW-0853">WD repeat</keyword>
<evidence type="ECO:0000313" key="2">
    <source>
        <dbReference type="EMBL" id="ETO04075.1"/>
    </source>
</evidence>
<proteinExistence type="predicted"/>
<dbReference type="InterPro" id="IPR001680">
    <property type="entry name" value="WD40_rpt"/>
</dbReference>